<reference evidence="2 3" key="1">
    <citation type="submission" date="2018-08" db="EMBL/GenBank/DDBJ databases">
        <authorList>
            <person name="Ardery S.C."/>
            <person name="Daly K.B."/>
            <person name="Whitehead I.W."/>
            <person name="Huttelmaier S.A."/>
            <person name="Tobiason D.M."/>
            <person name="Delesalle V.A."/>
            <person name="Garlena R.A."/>
            <person name="Russell D.A."/>
            <person name="Pope W.H."/>
            <person name="Jacobs-Sera D."/>
            <person name="Hatfull G.F."/>
        </authorList>
    </citation>
    <scope>NUCLEOTIDE SEQUENCE [LARGE SCALE GENOMIC DNA]</scope>
</reference>
<evidence type="ECO:0000256" key="1">
    <source>
        <dbReference type="SAM" id="MobiDB-lite"/>
    </source>
</evidence>
<sequence length="161" mass="17222">MAKKLNTYVWLREPGALEQTSFAPGDTLPEWAEEALANSPHVFEGYVKPTRKSTTVKVPLPKDQPSEPADYKSTGEATGKEPAATEEGKTQLDDADSDEGDEDDGPKQPKDDGPKQPKGNASREAWALFAGHDDIGVPVNPGMSRDDIKAACAEAGVLDSE</sequence>
<feature type="compositionally biased region" description="Basic and acidic residues" evidence="1">
    <location>
        <begin position="105"/>
        <end position="115"/>
    </location>
</feature>
<gene>
    <name evidence="2" type="primary">30</name>
    <name evidence="2" type="ORF">SEA_KIDNEYBEAN_30</name>
</gene>
<proteinExistence type="predicted"/>
<dbReference type="KEGG" id="vg:65116051"/>
<dbReference type="RefSeq" id="YP_010098378.1">
    <property type="nucleotide sequence ID" value="NC_055767.1"/>
</dbReference>
<dbReference type="EMBL" id="MH727552">
    <property type="protein sequence ID" value="AYB69748.1"/>
    <property type="molecule type" value="Genomic_DNA"/>
</dbReference>
<name>A0A385UE41_9CAUD</name>
<keyword evidence="3" id="KW-1185">Reference proteome</keyword>
<evidence type="ECO:0000313" key="2">
    <source>
        <dbReference type="EMBL" id="AYB69748.1"/>
    </source>
</evidence>
<feature type="region of interest" description="Disordered" evidence="1">
    <location>
        <begin position="47"/>
        <end position="129"/>
    </location>
</feature>
<protein>
    <recommendedName>
        <fullName evidence="4">Head-to-tail connector protein</fullName>
    </recommendedName>
</protein>
<accession>A0A385UE41</accession>
<evidence type="ECO:0000313" key="3">
    <source>
        <dbReference type="Proteomes" id="UP000282667"/>
    </source>
</evidence>
<dbReference type="GeneID" id="65116051"/>
<evidence type="ECO:0008006" key="4">
    <source>
        <dbReference type="Google" id="ProtNLM"/>
    </source>
</evidence>
<dbReference type="Proteomes" id="UP000282667">
    <property type="component" value="Segment"/>
</dbReference>
<organism evidence="2 3">
    <name type="scientific">Gordonia phage KidneyBean</name>
    <dbReference type="NCBI Taxonomy" id="2301603"/>
    <lineage>
        <taxon>Viruses</taxon>
        <taxon>Duplodnaviria</taxon>
        <taxon>Heunggongvirae</taxon>
        <taxon>Uroviricota</taxon>
        <taxon>Caudoviricetes</taxon>
        <taxon>Zierdtviridae</taxon>
        <taxon>Emilbogenvirinae</taxon>
        <taxon>Foxborovirus</taxon>
        <taxon>Foxborovirus kidneybean</taxon>
    </lineage>
</organism>
<feature type="compositionally biased region" description="Acidic residues" evidence="1">
    <location>
        <begin position="93"/>
        <end position="104"/>
    </location>
</feature>